<dbReference type="OrthoDB" id="1165001at2"/>
<keyword evidence="3" id="KW-1185">Reference proteome</keyword>
<keyword evidence="1" id="KW-0472">Membrane</keyword>
<dbReference type="RefSeq" id="WP_130284785.1">
    <property type="nucleotide sequence ID" value="NZ_SGXE01000001.1"/>
</dbReference>
<dbReference type="EMBL" id="SGXE01000001">
    <property type="protein sequence ID" value="RZS98912.1"/>
    <property type="molecule type" value="Genomic_DNA"/>
</dbReference>
<keyword evidence="1" id="KW-0812">Transmembrane</keyword>
<evidence type="ECO:0000313" key="3">
    <source>
        <dbReference type="Proteomes" id="UP000292262"/>
    </source>
</evidence>
<feature type="transmembrane region" description="Helical" evidence="1">
    <location>
        <begin position="60"/>
        <end position="82"/>
    </location>
</feature>
<evidence type="ECO:0000313" key="2">
    <source>
        <dbReference type="EMBL" id="RZS98912.1"/>
    </source>
</evidence>
<reference evidence="2 3" key="1">
    <citation type="submission" date="2019-02" db="EMBL/GenBank/DDBJ databases">
        <title>Genomic Encyclopedia of Type Strains, Phase IV (KMG-IV): sequencing the most valuable type-strain genomes for metagenomic binning, comparative biology and taxonomic classification.</title>
        <authorList>
            <person name="Goeker M."/>
        </authorList>
    </citation>
    <scope>NUCLEOTIDE SEQUENCE [LARGE SCALE GENOMIC DNA]</scope>
    <source>
        <strain evidence="2 3">DSM 17196</strain>
    </source>
</reference>
<comment type="caution">
    <text evidence="2">The sequence shown here is derived from an EMBL/GenBank/DDBJ whole genome shotgun (WGS) entry which is preliminary data.</text>
</comment>
<dbReference type="Proteomes" id="UP000292262">
    <property type="component" value="Unassembled WGS sequence"/>
</dbReference>
<accession>A0A4Q7PJ25</accession>
<gene>
    <name evidence="2" type="ORF">EV197_0113</name>
</gene>
<proteinExistence type="predicted"/>
<name>A0A4Q7PJ25_9FLAO</name>
<sequence length="86" mass="9712">MSIAAMIASIKFNDRRNKREAFSHISGSLDNESPGIKVEPVTDEVLQEIREKLKKQNRILSIKMTIAIAISLALTIALLFYFTSKF</sequence>
<keyword evidence="1" id="KW-1133">Transmembrane helix</keyword>
<protein>
    <submittedName>
        <fullName evidence="2">Uncharacterized protein</fullName>
    </submittedName>
</protein>
<organism evidence="2 3">
    <name type="scientific">Aquimarina brevivitae</name>
    <dbReference type="NCBI Taxonomy" id="323412"/>
    <lineage>
        <taxon>Bacteria</taxon>
        <taxon>Pseudomonadati</taxon>
        <taxon>Bacteroidota</taxon>
        <taxon>Flavobacteriia</taxon>
        <taxon>Flavobacteriales</taxon>
        <taxon>Flavobacteriaceae</taxon>
        <taxon>Aquimarina</taxon>
    </lineage>
</organism>
<dbReference type="AlphaFoldDB" id="A0A4Q7PJ25"/>
<evidence type="ECO:0000256" key="1">
    <source>
        <dbReference type="SAM" id="Phobius"/>
    </source>
</evidence>